<evidence type="ECO:0000256" key="1">
    <source>
        <dbReference type="ARBA" id="ARBA00006718"/>
    </source>
</evidence>
<evidence type="ECO:0000313" key="3">
    <source>
        <dbReference type="EMBL" id="CAE6720217.1"/>
    </source>
</evidence>
<dbReference type="SUPFAM" id="SSF89360">
    <property type="entry name" value="HesB-like domain"/>
    <property type="match status" value="1"/>
</dbReference>
<dbReference type="InterPro" id="IPR050322">
    <property type="entry name" value="Fe-S_cluster_asmbl/transfer"/>
</dbReference>
<keyword evidence="5" id="KW-1185">Reference proteome</keyword>
<dbReference type="InterPro" id="IPR035903">
    <property type="entry name" value="HesB-like_dom_sf"/>
</dbReference>
<organism evidence="4">
    <name type="scientific">Candidatus Nitrotoga fabula</name>
    <dbReference type="NCBI Taxonomy" id="2182327"/>
    <lineage>
        <taxon>Bacteria</taxon>
        <taxon>Pseudomonadati</taxon>
        <taxon>Pseudomonadota</taxon>
        <taxon>Betaproteobacteria</taxon>
        <taxon>Nitrosomonadales</taxon>
        <taxon>Gallionellaceae</taxon>
        <taxon>Candidatus Nitrotoga</taxon>
    </lineage>
</organism>
<dbReference type="GO" id="GO:0051537">
    <property type="term" value="F:2 iron, 2 sulfur cluster binding"/>
    <property type="evidence" value="ECO:0007669"/>
    <property type="project" value="TreeGrafter"/>
</dbReference>
<reference evidence="3" key="2">
    <citation type="submission" date="2021-02" db="EMBL/GenBank/DDBJ databases">
        <authorList>
            <person name="Han P."/>
        </authorList>
    </citation>
    <scope>NUCLEOTIDE SEQUENCE</scope>
    <source>
        <strain evidence="3">Candidatus Nitrotoga sp. ZN8</strain>
    </source>
</reference>
<protein>
    <submittedName>
        <fullName evidence="4">Fe-S cluster assembly protein</fullName>
    </submittedName>
    <submittedName>
        <fullName evidence="3">Iron-sulfur cluster insertion protein IscA</fullName>
    </submittedName>
</protein>
<sequence>MAIMLTENAAKQITTQLAKRGKGMALRIGVKKVGCSGYAYTYDIADEVLAGDHVFEAHGAKVVLNDATLPYIDGSRLDFVTEGLKQAFKVDNPNAANLCGCGESFNLATDVAKPLAQNA</sequence>
<evidence type="ECO:0000313" key="5">
    <source>
        <dbReference type="Proteomes" id="UP000675882"/>
    </source>
</evidence>
<dbReference type="RefSeq" id="WP_213036103.1">
    <property type="nucleotide sequence ID" value="NZ_CAJNBL010000024.1"/>
</dbReference>
<dbReference type="AlphaFoldDB" id="A0A2X0QXG0"/>
<proteinExistence type="inferred from homology"/>
<dbReference type="InterPro" id="IPR017870">
    <property type="entry name" value="FeS_cluster_insertion_CS"/>
</dbReference>
<dbReference type="PANTHER" id="PTHR10072">
    <property type="entry name" value="IRON-SULFUR CLUSTER ASSEMBLY PROTEIN"/>
    <property type="match status" value="1"/>
</dbReference>
<gene>
    <name evidence="4" type="primary">sufA</name>
    <name evidence="3" type="synonym">iscA</name>
    <name evidence="4" type="ORF">NITFAB_2530</name>
    <name evidence="3" type="ORF">NTGZN8_300055</name>
</gene>
<feature type="domain" description="Core" evidence="2">
    <location>
        <begin position="1"/>
        <end position="103"/>
    </location>
</feature>
<dbReference type="InterPro" id="IPR016092">
    <property type="entry name" value="ATAP"/>
</dbReference>
<dbReference type="EMBL" id="CAJNBL010000024">
    <property type="protein sequence ID" value="CAE6720217.1"/>
    <property type="molecule type" value="Genomic_DNA"/>
</dbReference>
<comment type="similarity">
    <text evidence="1">Belongs to the HesB/IscA family.</text>
</comment>
<dbReference type="EMBL" id="LS423452">
    <property type="protein sequence ID" value="SPS06933.1"/>
    <property type="molecule type" value="Genomic_DNA"/>
</dbReference>
<evidence type="ECO:0000313" key="4">
    <source>
        <dbReference type="EMBL" id="SPS06933.1"/>
    </source>
</evidence>
<evidence type="ECO:0000259" key="2">
    <source>
        <dbReference type="Pfam" id="PF01521"/>
    </source>
</evidence>
<dbReference type="GO" id="GO:0005829">
    <property type="term" value="C:cytosol"/>
    <property type="evidence" value="ECO:0007669"/>
    <property type="project" value="TreeGrafter"/>
</dbReference>
<dbReference type="Gene3D" id="2.60.300.12">
    <property type="entry name" value="HesB-like domain"/>
    <property type="match status" value="1"/>
</dbReference>
<dbReference type="GO" id="GO:0016226">
    <property type="term" value="P:iron-sulfur cluster assembly"/>
    <property type="evidence" value="ECO:0007669"/>
    <property type="project" value="InterPro"/>
</dbReference>
<reference evidence="4" key="1">
    <citation type="submission" date="2018-05" db="EMBL/GenBank/DDBJ databases">
        <authorList>
            <person name="Lanie J.A."/>
            <person name="Ng W.-L."/>
            <person name="Kazmierczak K.M."/>
            <person name="Andrzejewski T.M."/>
            <person name="Davidsen T.M."/>
            <person name="Wayne K.J."/>
            <person name="Tettelin H."/>
            <person name="Glass J.I."/>
            <person name="Rusch D."/>
            <person name="Podicherti R."/>
            <person name="Tsui H.-C.T."/>
            <person name="Winkler M.E."/>
        </authorList>
    </citation>
    <scope>NUCLEOTIDE SEQUENCE</scope>
    <source>
        <strain evidence="4">KNB</strain>
    </source>
</reference>
<name>A0A2X0QXG0_9PROT</name>
<accession>A0A2X0QXG0</accession>
<dbReference type="Proteomes" id="UP000675882">
    <property type="component" value="Unassembled WGS sequence"/>
</dbReference>
<dbReference type="PANTHER" id="PTHR10072:SF41">
    <property type="entry name" value="IRON-SULFUR CLUSTER ASSEMBLY 1 HOMOLOG, MITOCHONDRIAL"/>
    <property type="match status" value="1"/>
</dbReference>
<dbReference type="PROSITE" id="PS01152">
    <property type="entry name" value="HESB"/>
    <property type="match status" value="1"/>
</dbReference>
<dbReference type="NCBIfam" id="TIGR00049">
    <property type="entry name" value="iron-sulfur cluster assembly accessory protein"/>
    <property type="match status" value="1"/>
</dbReference>
<dbReference type="InterPro" id="IPR000361">
    <property type="entry name" value="ATAP_core_dom"/>
</dbReference>
<dbReference type="Pfam" id="PF01521">
    <property type="entry name" value="Fe-S_biosyn"/>
    <property type="match status" value="1"/>
</dbReference>